<dbReference type="PROSITE" id="PS51378">
    <property type="entry name" value="INVERT_DEFENSINS"/>
    <property type="match status" value="1"/>
</dbReference>
<evidence type="ECO:0000313" key="1">
    <source>
        <dbReference type="EMBL" id="TQD59736.1"/>
    </source>
</evidence>
<dbReference type="InterPro" id="IPR001542">
    <property type="entry name" value="Defensin_invertebrate/fungal"/>
</dbReference>
<dbReference type="GO" id="GO:0006952">
    <property type="term" value="P:defense response"/>
    <property type="evidence" value="ECO:0007669"/>
    <property type="project" value="InterPro"/>
</dbReference>
<gene>
    <name evidence="1" type="ORF">FK267_11790</name>
</gene>
<dbReference type="AlphaFoldDB" id="A0A1Q8W842"/>
<dbReference type="Pfam" id="PF01097">
    <property type="entry name" value="Defensin_2"/>
    <property type="match status" value="1"/>
</dbReference>
<reference evidence="1 2" key="1">
    <citation type="submission" date="2019-06" db="EMBL/GenBank/DDBJ databases">
        <title>Draft genome sequence of Actinomyces oris CCUG 34288T.</title>
        <authorList>
            <person name="Salva-Serra F."/>
            <person name="Cardew S."/>
            <person name="Moore E."/>
        </authorList>
    </citation>
    <scope>NUCLEOTIDE SEQUENCE [LARGE SCALE GENOMIC DNA]</scope>
    <source>
        <strain evidence="1 2">CCUG 34288</strain>
    </source>
</reference>
<dbReference type="EMBL" id="VICC01000007">
    <property type="protein sequence ID" value="TQD59736.1"/>
    <property type="molecule type" value="Genomic_DNA"/>
</dbReference>
<dbReference type="NCBIfam" id="NF038042">
    <property type="entry name" value="actinodefensin"/>
    <property type="match status" value="1"/>
</dbReference>
<dbReference type="RefSeq" id="WP_075372939.1">
    <property type="nucleotide sequence ID" value="NZ_CP066060.1"/>
</dbReference>
<dbReference type="InterPro" id="IPR003614">
    <property type="entry name" value="Knottins"/>
</dbReference>
<dbReference type="SUPFAM" id="SSF57095">
    <property type="entry name" value="Scorpion toxin-like"/>
    <property type="match status" value="1"/>
</dbReference>
<organism evidence="1 2">
    <name type="scientific">Actinomyces oris</name>
    <dbReference type="NCBI Taxonomy" id="544580"/>
    <lineage>
        <taxon>Bacteria</taxon>
        <taxon>Bacillati</taxon>
        <taxon>Actinomycetota</taxon>
        <taxon>Actinomycetes</taxon>
        <taxon>Actinomycetales</taxon>
        <taxon>Actinomycetaceae</taxon>
        <taxon>Actinomyces</taxon>
    </lineage>
</organism>
<dbReference type="GeneID" id="64213462"/>
<protein>
    <submittedName>
        <fullName evidence="1">Arthropod defensin</fullName>
    </submittedName>
</protein>
<accession>A0A1Q8W842</accession>
<dbReference type="Proteomes" id="UP000317942">
    <property type="component" value="Unassembled WGS sequence"/>
</dbReference>
<dbReference type="CDD" id="cd00107">
    <property type="entry name" value="Knot1"/>
    <property type="match status" value="1"/>
</dbReference>
<evidence type="ECO:0000313" key="2">
    <source>
        <dbReference type="Proteomes" id="UP000317942"/>
    </source>
</evidence>
<sequence>MDKFTRRTAPLSDADFKQAVSSETQAPIEGAEGFGCPNDEYTCNAHCQSVGYRGGYCDFWTAWRRCTCY</sequence>
<comment type="caution">
    <text evidence="1">The sequence shown here is derived from an EMBL/GenBank/DDBJ whole genome shotgun (WGS) entry which is preliminary data.</text>
</comment>
<dbReference type="InterPro" id="IPR036574">
    <property type="entry name" value="Scorpion_toxin-like_sf"/>
</dbReference>
<dbReference type="Gene3D" id="3.30.30.10">
    <property type="entry name" value="Knottin, scorpion toxin-like"/>
    <property type="match status" value="1"/>
</dbReference>
<name>A0A1Q8W842_9ACTO</name>
<proteinExistence type="predicted"/>